<dbReference type="EMBL" id="SWBO01000004">
    <property type="protein sequence ID" value="TKC01224.1"/>
    <property type="molecule type" value="Genomic_DNA"/>
</dbReference>
<evidence type="ECO:0000313" key="2">
    <source>
        <dbReference type="Proteomes" id="UP000310477"/>
    </source>
</evidence>
<reference evidence="1 2" key="1">
    <citation type="submission" date="2019-04" db="EMBL/GenBank/DDBJ databases">
        <title>Pedobacter sp. AR-2-6 sp. nov., isolated from Arctic soil.</title>
        <authorList>
            <person name="Dahal R.H."/>
            <person name="Kim D.-U."/>
        </authorList>
    </citation>
    <scope>NUCLEOTIDE SEQUENCE [LARGE SCALE GENOMIC DNA]</scope>
    <source>
        <strain evidence="1 2">AR-2-6</strain>
    </source>
</reference>
<proteinExistence type="predicted"/>
<organism evidence="1 2">
    <name type="scientific">Pedobacter cryotolerans</name>
    <dbReference type="NCBI Taxonomy" id="2571270"/>
    <lineage>
        <taxon>Bacteria</taxon>
        <taxon>Pseudomonadati</taxon>
        <taxon>Bacteroidota</taxon>
        <taxon>Sphingobacteriia</taxon>
        <taxon>Sphingobacteriales</taxon>
        <taxon>Sphingobacteriaceae</taxon>
        <taxon>Pedobacter</taxon>
    </lineage>
</organism>
<protein>
    <submittedName>
        <fullName evidence="1">Uncharacterized protein</fullName>
    </submittedName>
</protein>
<comment type="caution">
    <text evidence="1">The sequence shown here is derived from an EMBL/GenBank/DDBJ whole genome shotgun (WGS) entry which is preliminary data.</text>
</comment>
<keyword evidence="2" id="KW-1185">Reference proteome</keyword>
<dbReference type="AlphaFoldDB" id="A0A4U1C716"/>
<sequence>MLSKKPHTHDGFEELMKEWEVYSSNNLHLFILPNILKSDIGAVLDHELPGKGDICFALMEINYAITRINKMVAYLEVKEVTAIKRYKHLLNDIKELLDKNIWEEVWDSVYFWIDEELNEYKIERDYAQRKTDCFAALISLLEDCFKLSIELNEKEREVSSC</sequence>
<evidence type="ECO:0000313" key="1">
    <source>
        <dbReference type="EMBL" id="TKC01224.1"/>
    </source>
</evidence>
<dbReference type="RefSeq" id="WP_136876404.1">
    <property type="nucleotide sequence ID" value="NZ_SWBO01000004.1"/>
</dbReference>
<gene>
    <name evidence="1" type="ORF">FA045_08240</name>
</gene>
<dbReference type="Proteomes" id="UP000310477">
    <property type="component" value="Unassembled WGS sequence"/>
</dbReference>
<name>A0A4U1C716_9SPHI</name>
<accession>A0A4U1C716</accession>